<evidence type="ECO:0000313" key="5">
    <source>
        <dbReference type="EMBL" id="OTF71909.1"/>
    </source>
</evidence>
<reference evidence="5 6" key="1">
    <citation type="submission" date="2017-03" db="EMBL/GenBank/DDBJ databases">
        <title>Genome Survey of Euroglyphus maynei.</title>
        <authorList>
            <person name="Arlian L.G."/>
            <person name="Morgan M.S."/>
            <person name="Rider S.D."/>
        </authorList>
    </citation>
    <scope>NUCLEOTIDE SEQUENCE [LARGE SCALE GENOMIC DNA]</scope>
    <source>
        <strain evidence="5">Arlian Lab</strain>
        <tissue evidence="5">Whole body</tissue>
    </source>
</reference>
<keyword evidence="3" id="KW-0539">Nucleus</keyword>
<dbReference type="EMBL" id="MUJZ01058722">
    <property type="protein sequence ID" value="OTF71909.1"/>
    <property type="molecule type" value="Genomic_DNA"/>
</dbReference>
<keyword evidence="1" id="KW-0805">Transcription regulation</keyword>
<dbReference type="PANTHER" id="PTHR22970">
    <property type="entry name" value="AT-RICH INTERACTIVE DOMAIN-CONTAINING PROTEIN 2"/>
    <property type="match status" value="1"/>
</dbReference>
<dbReference type="Proteomes" id="UP000194236">
    <property type="component" value="Unassembled WGS sequence"/>
</dbReference>
<dbReference type="InterPro" id="IPR036431">
    <property type="entry name" value="ARID_dom_sf"/>
</dbReference>
<gene>
    <name evidence="5" type="ORF">BLA29_014106</name>
</gene>
<accession>A0A1Y3ATU9</accession>
<dbReference type="InterPro" id="IPR052406">
    <property type="entry name" value="Chromatin_Remodeling_Comp"/>
</dbReference>
<feature type="domain" description="ARID" evidence="4">
    <location>
        <begin position="3"/>
        <end position="100"/>
    </location>
</feature>
<dbReference type="SUPFAM" id="SSF46774">
    <property type="entry name" value="ARID-like"/>
    <property type="match status" value="1"/>
</dbReference>
<dbReference type="GO" id="GO:0003677">
    <property type="term" value="F:DNA binding"/>
    <property type="evidence" value="ECO:0007669"/>
    <property type="project" value="InterPro"/>
</dbReference>
<dbReference type="InterPro" id="IPR001606">
    <property type="entry name" value="ARID_dom"/>
</dbReference>
<name>A0A1Y3ATU9_EURMA</name>
<keyword evidence="6" id="KW-1185">Reference proteome</keyword>
<dbReference type="AlphaFoldDB" id="A0A1Y3ATU9"/>
<sequence length="116" mass="13685">MATTKQEQFINDLVQFYRNRGFSTAHPSKFIARLNGKNVDLSELYARVLELGGSYKVNQFNLWDDIYFKLFQTNFIGANFAVALRQIYNRYLLQYEKSCNGNFSNDQWNEDDDDDK</sequence>
<dbReference type="Gene3D" id="1.10.150.60">
    <property type="entry name" value="ARID DNA-binding domain"/>
    <property type="match status" value="1"/>
</dbReference>
<evidence type="ECO:0000256" key="2">
    <source>
        <dbReference type="ARBA" id="ARBA00023163"/>
    </source>
</evidence>
<organism evidence="5 6">
    <name type="scientific">Euroglyphus maynei</name>
    <name type="common">Mayne's house dust mite</name>
    <dbReference type="NCBI Taxonomy" id="6958"/>
    <lineage>
        <taxon>Eukaryota</taxon>
        <taxon>Metazoa</taxon>
        <taxon>Ecdysozoa</taxon>
        <taxon>Arthropoda</taxon>
        <taxon>Chelicerata</taxon>
        <taxon>Arachnida</taxon>
        <taxon>Acari</taxon>
        <taxon>Acariformes</taxon>
        <taxon>Sarcoptiformes</taxon>
        <taxon>Astigmata</taxon>
        <taxon>Psoroptidia</taxon>
        <taxon>Analgoidea</taxon>
        <taxon>Pyroglyphidae</taxon>
        <taxon>Pyroglyphinae</taxon>
        <taxon>Euroglyphus</taxon>
    </lineage>
</organism>
<evidence type="ECO:0000256" key="1">
    <source>
        <dbReference type="ARBA" id="ARBA00023015"/>
    </source>
</evidence>
<dbReference type="SMART" id="SM01014">
    <property type="entry name" value="ARID"/>
    <property type="match status" value="1"/>
</dbReference>
<dbReference type="PANTHER" id="PTHR22970:SF14">
    <property type="entry name" value="AT-RICH INTERACTIVE DOMAIN-CONTAINING PROTEIN 2"/>
    <property type="match status" value="1"/>
</dbReference>
<dbReference type="PROSITE" id="PS51011">
    <property type="entry name" value="ARID"/>
    <property type="match status" value="1"/>
</dbReference>
<evidence type="ECO:0000259" key="4">
    <source>
        <dbReference type="PROSITE" id="PS51011"/>
    </source>
</evidence>
<evidence type="ECO:0000256" key="3">
    <source>
        <dbReference type="ARBA" id="ARBA00023242"/>
    </source>
</evidence>
<protein>
    <submittedName>
        <fullName evidence="5">AT-rich interactive domain-containing protein 2-like protein</fullName>
    </submittedName>
</protein>
<dbReference type="SMART" id="SM00501">
    <property type="entry name" value="BRIGHT"/>
    <property type="match status" value="1"/>
</dbReference>
<keyword evidence="2" id="KW-0804">Transcription</keyword>
<dbReference type="OrthoDB" id="338531at2759"/>
<dbReference type="Pfam" id="PF01388">
    <property type="entry name" value="ARID"/>
    <property type="match status" value="1"/>
</dbReference>
<comment type="caution">
    <text evidence="5">The sequence shown here is derived from an EMBL/GenBank/DDBJ whole genome shotgun (WGS) entry which is preliminary data.</text>
</comment>
<proteinExistence type="predicted"/>
<evidence type="ECO:0000313" key="6">
    <source>
        <dbReference type="Proteomes" id="UP000194236"/>
    </source>
</evidence>